<dbReference type="PRINTS" id="PR00237">
    <property type="entry name" value="GPCRRHODOPSN"/>
</dbReference>
<dbReference type="InterPro" id="IPR000276">
    <property type="entry name" value="GPCR_Rhodpsn"/>
</dbReference>
<keyword evidence="2 5" id="KW-0812">Transmembrane</keyword>
<keyword evidence="3 5" id="KW-1133">Transmembrane helix</keyword>
<evidence type="ECO:0000256" key="1">
    <source>
        <dbReference type="ARBA" id="ARBA00004370"/>
    </source>
</evidence>
<sequence length="334" mass="37252">MADQPGETQDSGDITVSLGPASPGLQTAYLVISLIVILAANSLLILLVCMKDYLRQPRYYLRCHLAANDIFYTAILIPKHIRDILEDDTLQYRPTCGTERTITDSVMLSTYGVYLLMAIDIYYFICYPLQYRNKITTWRLALGVGLVDTFSFICGTVPLILVGQPDEDISCLMMIRSFPPALAMMVFGIVALVIGVMVIVGLYYIVLKEAKRQQERDEQRPVKFYKTKGFKTMAPHAIVLVVSVVTSVFLAISKNAEPSEVVVIVQQTAILLYLTVSSMLNPIIYSLRLPEFRRALREMCRRAPTAAVAAAVPSRGRARVIEVRAIDSASNVRD</sequence>
<dbReference type="AlphaFoldDB" id="A0A8J9ZCP2"/>
<feature type="transmembrane region" description="Helical" evidence="5">
    <location>
        <begin position="141"/>
        <end position="161"/>
    </location>
</feature>
<reference evidence="7" key="1">
    <citation type="submission" date="2022-01" db="EMBL/GenBank/DDBJ databases">
        <authorList>
            <person name="Braso-Vives M."/>
        </authorList>
    </citation>
    <scope>NUCLEOTIDE SEQUENCE</scope>
</reference>
<dbReference type="InterPro" id="IPR017452">
    <property type="entry name" value="GPCR_Rhodpsn_7TM"/>
</dbReference>
<evidence type="ECO:0000259" key="6">
    <source>
        <dbReference type="PROSITE" id="PS50262"/>
    </source>
</evidence>
<feature type="transmembrane region" description="Helical" evidence="5">
    <location>
        <begin position="233"/>
        <end position="252"/>
    </location>
</feature>
<dbReference type="OrthoDB" id="6147321at2759"/>
<evidence type="ECO:0000256" key="3">
    <source>
        <dbReference type="ARBA" id="ARBA00022989"/>
    </source>
</evidence>
<keyword evidence="8" id="KW-1185">Reference proteome</keyword>
<feature type="transmembrane region" description="Helical" evidence="5">
    <location>
        <begin position="264"/>
        <end position="287"/>
    </location>
</feature>
<feature type="transmembrane region" description="Helical" evidence="5">
    <location>
        <begin position="181"/>
        <end position="206"/>
    </location>
</feature>
<dbReference type="InterPro" id="IPR052921">
    <property type="entry name" value="GPCR1_Superfamily_Member"/>
</dbReference>
<dbReference type="Gene3D" id="1.20.1070.10">
    <property type="entry name" value="Rhodopsin 7-helix transmembrane proteins"/>
    <property type="match status" value="1"/>
</dbReference>
<dbReference type="PROSITE" id="PS50262">
    <property type="entry name" value="G_PROTEIN_RECEP_F1_2"/>
    <property type="match status" value="1"/>
</dbReference>
<dbReference type="PANTHER" id="PTHR26451">
    <property type="entry name" value="G_PROTEIN_RECEP_F1_2 DOMAIN-CONTAINING PROTEIN"/>
    <property type="match status" value="1"/>
</dbReference>
<evidence type="ECO:0000256" key="4">
    <source>
        <dbReference type="ARBA" id="ARBA00023136"/>
    </source>
</evidence>
<protein>
    <submittedName>
        <fullName evidence="7">OR6C65 protein</fullName>
    </submittedName>
</protein>
<feature type="transmembrane region" description="Helical" evidence="5">
    <location>
        <begin position="27"/>
        <end position="47"/>
    </location>
</feature>
<dbReference type="GO" id="GO:0016020">
    <property type="term" value="C:membrane"/>
    <property type="evidence" value="ECO:0007669"/>
    <property type="project" value="UniProtKB-SubCell"/>
</dbReference>
<evidence type="ECO:0000313" key="8">
    <source>
        <dbReference type="Proteomes" id="UP000838412"/>
    </source>
</evidence>
<dbReference type="SMART" id="SM01381">
    <property type="entry name" value="7TM_GPCR_Srsx"/>
    <property type="match status" value="1"/>
</dbReference>
<dbReference type="Proteomes" id="UP000838412">
    <property type="component" value="Chromosome 19"/>
</dbReference>
<comment type="subcellular location">
    <subcellularLocation>
        <location evidence="1">Membrane</location>
    </subcellularLocation>
</comment>
<organism evidence="7 8">
    <name type="scientific">Branchiostoma lanceolatum</name>
    <name type="common">Common lancelet</name>
    <name type="synonym">Amphioxus lanceolatum</name>
    <dbReference type="NCBI Taxonomy" id="7740"/>
    <lineage>
        <taxon>Eukaryota</taxon>
        <taxon>Metazoa</taxon>
        <taxon>Chordata</taxon>
        <taxon>Cephalochordata</taxon>
        <taxon>Leptocardii</taxon>
        <taxon>Amphioxiformes</taxon>
        <taxon>Branchiostomatidae</taxon>
        <taxon>Branchiostoma</taxon>
    </lineage>
</organism>
<dbReference type="SUPFAM" id="SSF81321">
    <property type="entry name" value="Family A G protein-coupled receptor-like"/>
    <property type="match status" value="1"/>
</dbReference>
<dbReference type="CDD" id="cd00637">
    <property type="entry name" value="7tm_classA_rhodopsin-like"/>
    <property type="match status" value="1"/>
</dbReference>
<keyword evidence="4 5" id="KW-0472">Membrane</keyword>
<accession>A0A8J9ZCP2</accession>
<dbReference type="EMBL" id="OV696704">
    <property type="protein sequence ID" value="CAH1252130.1"/>
    <property type="molecule type" value="Genomic_DNA"/>
</dbReference>
<feature type="transmembrane region" description="Helical" evidence="5">
    <location>
        <begin position="59"/>
        <end position="77"/>
    </location>
</feature>
<evidence type="ECO:0000256" key="5">
    <source>
        <dbReference type="SAM" id="Phobius"/>
    </source>
</evidence>
<evidence type="ECO:0000256" key="2">
    <source>
        <dbReference type="ARBA" id="ARBA00022692"/>
    </source>
</evidence>
<feature type="domain" description="G-protein coupled receptors family 1 profile" evidence="6">
    <location>
        <begin position="40"/>
        <end position="285"/>
    </location>
</feature>
<dbReference type="PANTHER" id="PTHR26451:SF897">
    <property type="entry name" value="TRACE AMINE-ASSOCIATED RECEPTOR 5-LIKE"/>
    <property type="match status" value="1"/>
</dbReference>
<feature type="transmembrane region" description="Helical" evidence="5">
    <location>
        <begin position="111"/>
        <end position="129"/>
    </location>
</feature>
<gene>
    <name evidence="7" type="primary">OR6C65</name>
    <name evidence="7" type="ORF">BLAG_LOCUS12297</name>
</gene>
<dbReference type="GO" id="GO:0004930">
    <property type="term" value="F:G protein-coupled receptor activity"/>
    <property type="evidence" value="ECO:0007669"/>
    <property type="project" value="InterPro"/>
</dbReference>
<name>A0A8J9ZCP2_BRALA</name>
<proteinExistence type="predicted"/>
<dbReference type="Pfam" id="PF00001">
    <property type="entry name" value="7tm_1"/>
    <property type="match status" value="1"/>
</dbReference>
<evidence type="ECO:0000313" key="7">
    <source>
        <dbReference type="EMBL" id="CAH1252130.1"/>
    </source>
</evidence>